<sequence>MNKCKQLLKRISLKILFSFTFFVFMFITMLLMFIVTHLFRIFFKWYPGLGGFSLFSFMAATVLVGTLVSFILSRIPMRPVESLVNAIDNLAKGDFSTRIYLRGPDVFNTLTNSFNHMAHELESTEMLRSDFVNNLSHEFKTPIVSIQGFAKILKNDDLTQAQRTEYLDIIITESERLTDLSTNILNLSSLEHQRILKDVTPFNLTEQIRLIIVLLENRWEPKQLTLDFDSDEITIEGNEEMLKQVWINVLTNAIKFAPKGSEIKIEITHVDAMVSVLISNSGEPIPFNVWNRVFEKFYQSDRSRTTEGNGLGLPLAKRIVDLHQGTIRIKQSNEDITIFEVKLPINIKSSI</sequence>
<evidence type="ECO:0000256" key="7">
    <source>
        <dbReference type="ARBA" id="ARBA00022777"/>
    </source>
</evidence>
<evidence type="ECO:0000256" key="5">
    <source>
        <dbReference type="ARBA" id="ARBA00022679"/>
    </source>
</evidence>
<evidence type="ECO:0000256" key="13">
    <source>
        <dbReference type="ARBA" id="ARBA00040841"/>
    </source>
</evidence>
<keyword evidence="4" id="KW-0597">Phosphoprotein</keyword>
<evidence type="ECO:0000256" key="12">
    <source>
        <dbReference type="ARBA" id="ARBA00037219"/>
    </source>
</evidence>
<dbReference type="PRINTS" id="PR00344">
    <property type="entry name" value="BCTRLSENSOR"/>
</dbReference>
<dbReference type="GO" id="GO:0005886">
    <property type="term" value="C:plasma membrane"/>
    <property type="evidence" value="ECO:0007669"/>
    <property type="project" value="TreeGrafter"/>
</dbReference>
<dbReference type="Gene3D" id="1.10.287.130">
    <property type="match status" value="1"/>
</dbReference>
<protein>
    <recommendedName>
        <fullName evidence="13">Heme sensor protein HssS</fullName>
        <ecNumber evidence="3">2.7.13.3</ecNumber>
    </recommendedName>
</protein>
<dbReference type="Gene3D" id="3.30.565.10">
    <property type="entry name" value="Histidine kinase-like ATPase, C-terminal domain"/>
    <property type="match status" value="1"/>
</dbReference>
<dbReference type="InterPro" id="IPR036097">
    <property type="entry name" value="HisK_dim/P_sf"/>
</dbReference>
<dbReference type="SMART" id="SM00304">
    <property type="entry name" value="HAMP"/>
    <property type="match status" value="1"/>
</dbReference>
<dbReference type="SUPFAM" id="SSF158472">
    <property type="entry name" value="HAMP domain-like"/>
    <property type="match status" value="1"/>
</dbReference>
<feature type="domain" description="HAMP" evidence="16">
    <location>
        <begin position="77"/>
        <end position="126"/>
    </location>
</feature>
<keyword evidence="6 14" id="KW-0812">Transmembrane</keyword>
<dbReference type="EC" id="2.7.13.3" evidence="3"/>
<dbReference type="SMART" id="SM00387">
    <property type="entry name" value="HATPase_c"/>
    <property type="match status" value="1"/>
</dbReference>
<dbReference type="GO" id="GO:0000155">
    <property type="term" value="F:phosphorelay sensor kinase activity"/>
    <property type="evidence" value="ECO:0007669"/>
    <property type="project" value="InterPro"/>
</dbReference>
<dbReference type="InterPro" id="IPR050398">
    <property type="entry name" value="HssS/ArlS-like"/>
</dbReference>
<evidence type="ECO:0000259" key="16">
    <source>
        <dbReference type="PROSITE" id="PS50885"/>
    </source>
</evidence>
<evidence type="ECO:0000256" key="10">
    <source>
        <dbReference type="ARBA" id="ARBA00023026"/>
    </source>
</evidence>
<comment type="catalytic activity">
    <reaction evidence="1">
        <text>ATP + protein L-histidine = ADP + protein N-phospho-L-histidine.</text>
        <dbReference type="EC" id="2.7.13.3"/>
    </reaction>
</comment>
<dbReference type="Pfam" id="PF00512">
    <property type="entry name" value="HisKA"/>
    <property type="match status" value="1"/>
</dbReference>
<dbReference type="Pfam" id="PF02518">
    <property type="entry name" value="HATPase_c"/>
    <property type="match status" value="1"/>
</dbReference>
<dbReference type="InterPro" id="IPR036890">
    <property type="entry name" value="HATPase_C_sf"/>
</dbReference>
<dbReference type="InterPro" id="IPR004358">
    <property type="entry name" value="Sig_transdc_His_kin-like_C"/>
</dbReference>
<feature type="domain" description="Histidine kinase" evidence="15">
    <location>
        <begin position="134"/>
        <end position="347"/>
    </location>
</feature>
<gene>
    <name evidence="17" type="ORF">AOC36_02360</name>
</gene>
<evidence type="ECO:0000256" key="11">
    <source>
        <dbReference type="ARBA" id="ARBA00023136"/>
    </source>
</evidence>
<evidence type="ECO:0000256" key="14">
    <source>
        <dbReference type="SAM" id="Phobius"/>
    </source>
</evidence>
<dbReference type="PROSITE" id="PS50885">
    <property type="entry name" value="HAMP"/>
    <property type="match status" value="1"/>
</dbReference>
<evidence type="ECO:0000256" key="3">
    <source>
        <dbReference type="ARBA" id="ARBA00012438"/>
    </source>
</evidence>
<dbReference type="AlphaFoldDB" id="A0A109UGL9"/>
<dbReference type="CDD" id="cd00082">
    <property type="entry name" value="HisKA"/>
    <property type="match status" value="1"/>
</dbReference>
<dbReference type="Gene3D" id="6.10.340.10">
    <property type="match status" value="1"/>
</dbReference>
<organism evidence="17 18">
    <name type="scientific">Erysipelothrix larvae</name>
    <dbReference type="NCBI Taxonomy" id="1514105"/>
    <lineage>
        <taxon>Bacteria</taxon>
        <taxon>Bacillati</taxon>
        <taxon>Bacillota</taxon>
        <taxon>Erysipelotrichia</taxon>
        <taxon>Erysipelotrichales</taxon>
        <taxon>Erysipelotrichaceae</taxon>
        <taxon>Erysipelothrix</taxon>
    </lineage>
</organism>
<comment type="function">
    <text evidence="12">Member of the two-component regulatory system HssS/HssR involved in intracellular heme homeostasis and tempering of staphylococcal virulence. HssS functions as a heme sensor histidine kinase which is autophosphorylated at a histidine residue and transfers its phosphate group to an aspartate residue of HssR. HssR/HssS activates the expression of hrtAB, an efflux pump, in response to extracellular heme, hemin, hemoglobin or blood.</text>
</comment>
<evidence type="ECO:0000256" key="9">
    <source>
        <dbReference type="ARBA" id="ARBA00023012"/>
    </source>
</evidence>
<dbReference type="InterPro" id="IPR003594">
    <property type="entry name" value="HATPase_dom"/>
</dbReference>
<proteinExistence type="predicted"/>
<feature type="transmembrane region" description="Helical" evidence="14">
    <location>
        <begin position="49"/>
        <end position="72"/>
    </location>
</feature>
<dbReference type="InterPro" id="IPR005467">
    <property type="entry name" value="His_kinase_dom"/>
</dbReference>
<dbReference type="STRING" id="1514105.AOC36_02360"/>
<dbReference type="PANTHER" id="PTHR45528">
    <property type="entry name" value="SENSOR HISTIDINE KINASE CPXA"/>
    <property type="match status" value="1"/>
</dbReference>
<evidence type="ECO:0000256" key="8">
    <source>
        <dbReference type="ARBA" id="ARBA00022989"/>
    </source>
</evidence>
<keyword evidence="11 14" id="KW-0472">Membrane</keyword>
<evidence type="ECO:0000313" key="17">
    <source>
        <dbReference type="EMBL" id="AMC92866.1"/>
    </source>
</evidence>
<dbReference type="InterPro" id="IPR003660">
    <property type="entry name" value="HAMP_dom"/>
</dbReference>
<dbReference type="Proteomes" id="UP000063781">
    <property type="component" value="Chromosome"/>
</dbReference>
<name>A0A109UGL9_9FIRM</name>
<dbReference type="FunFam" id="3.30.565.10:FF:000006">
    <property type="entry name" value="Sensor histidine kinase WalK"/>
    <property type="match status" value="1"/>
</dbReference>
<comment type="subcellular location">
    <subcellularLocation>
        <location evidence="2">Membrane</location>
        <topology evidence="2">Multi-pass membrane protein</topology>
    </subcellularLocation>
</comment>
<dbReference type="SUPFAM" id="SSF55874">
    <property type="entry name" value="ATPase domain of HSP90 chaperone/DNA topoisomerase II/histidine kinase"/>
    <property type="match status" value="1"/>
</dbReference>
<dbReference type="PANTHER" id="PTHR45528:SF11">
    <property type="entry name" value="HISTIDINE KINASE"/>
    <property type="match status" value="1"/>
</dbReference>
<evidence type="ECO:0000256" key="1">
    <source>
        <dbReference type="ARBA" id="ARBA00000085"/>
    </source>
</evidence>
<dbReference type="SMART" id="SM00388">
    <property type="entry name" value="HisKA"/>
    <property type="match status" value="1"/>
</dbReference>
<accession>A0A109UGL9</accession>
<dbReference type="FunFam" id="1.10.287.130:FF:000001">
    <property type="entry name" value="Two-component sensor histidine kinase"/>
    <property type="match status" value="1"/>
</dbReference>
<keyword evidence="10" id="KW-0843">Virulence</keyword>
<feature type="transmembrane region" description="Helical" evidence="14">
    <location>
        <begin position="21"/>
        <end position="43"/>
    </location>
</feature>
<dbReference type="KEGG" id="erl:AOC36_02360"/>
<reference evidence="17 18" key="1">
    <citation type="submission" date="2015-10" db="EMBL/GenBank/DDBJ databases">
        <title>Erysipelothrix larvae sp. LV19 isolated from the larval gut of the rhinoceros beetle, Trypoxylus dichotomus.</title>
        <authorList>
            <person name="Lim S."/>
            <person name="Kim B.-C."/>
        </authorList>
    </citation>
    <scope>NUCLEOTIDE SEQUENCE [LARGE SCALE GENOMIC DNA]</scope>
    <source>
        <strain evidence="17 18">LV19</strain>
    </source>
</reference>
<keyword evidence="9" id="KW-0902">Two-component regulatory system</keyword>
<evidence type="ECO:0000256" key="2">
    <source>
        <dbReference type="ARBA" id="ARBA00004141"/>
    </source>
</evidence>
<evidence type="ECO:0000259" key="15">
    <source>
        <dbReference type="PROSITE" id="PS50109"/>
    </source>
</evidence>
<dbReference type="Pfam" id="PF00672">
    <property type="entry name" value="HAMP"/>
    <property type="match status" value="1"/>
</dbReference>
<keyword evidence="5" id="KW-0808">Transferase</keyword>
<keyword evidence="8 14" id="KW-1133">Transmembrane helix</keyword>
<dbReference type="EMBL" id="CP013213">
    <property type="protein sequence ID" value="AMC92866.1"/>
    <property type="molecule type" value="Genomic_DNA"/>
</dbReference>
<keyword evidence="7" id="KW-0418">Kinase</keyword>
<dbReference type="SUPFAM" id="SSF47384">
    <property type="entry name" value="Homodimeric domain of signal transducing histidine kinase"/>
    <property type="match status" value="1"/>
</dbReference>
<keyword evidence="18" id="KW-1185">Reference proteome</keyword>
<evidence type="ECO:0000256" key="4">
    <source>
        <dbReference type="ARBA" id="ARBA00022553"/>
    </source>
</evidence>
<dbReference type="PROSITE" id="PS50109">
    <property type="entry name" value="HIS_KIN"/>
    <property type="match status" value="1"/>
</dbReference>
<dbReference type="InterPro" id="IPR003661">
    <property type="entry name" value="HisK_dim/P_dom"/>
</dbReference>
<dbReference type="CDD" id="cd06225">
    <property type="entry name" value="HAMP"/>
    <property type="match status" value="1"/>
</dbReference>
<evidence type="ECO:0000256" key="6">
    <source>
        <dbReference type="ARBA" id="ARBA00022692"/>
    </source>
</evidence>
<evidence type="ECO:0000313" key="18">
    <source>
        <dbReference type="Proteomes" id="UP000063781"/>
    </source>
</evidence>